<name>A0A369Z0I0_HAEPA</name>
<dbReference type="CDD" id="cd09020">
    <property type="entry name" value="D-hex-6-P-epi_like"/>
    <property type="match status" value="1"/>
</dbReference>
<reference evidence="6 7" key="1">
    <citation type="submission" date="2018-05" db="EMBL/GenBank/DDBJ databases">
        <title>Draft Genome Sequences for a Diverse set of 7 Haemophilus Species.</title>
        <authorList>
            <person name="Nichols M."/>
            <person name="Topaz N."/>
            <person name="Wang X."/>
            <person name="Wang X."/>
            <person name="Boxrud D."/>
        </authorList>
    </citation>
    <scope>NUCLEOTIDE SEQUENCE [LARGE SCALE GENOMIC DNA]</scope>
    <source>
        <strain evidence="6 7">C2008001710</strain>
    </source>
</reference>
<dbReference type="RefSeq" id="WP_111315864.1">
    <property type="nucleotide sequence ID" value="NZ_QEPW01000016.1"/>
</dbReference>
<dbReference type="InterPro" id="IPR025532">
    <property type="entry name" value="G6P_1-epimerase"/>
</dbReference>
<dbReference type="AlphaFoldDB" id="A0A369Z0I0"/>
<comment type="similarity">
    <text evidence="2 4">Belongs to the glucose-6-phosphate 1-epimerase family.</text>
</comment>
<evidence type="ECO:0000256" key="5">
    <source>
        <dbReference type="PIRSR" id="PIRSR016020-1"/>
    </source>
</evidence>
<dbReference type="SUPFAM" id="SSF74650">
    <property type="entry name" value="Galactose mutarotase-like"/>
    <property type="match status" value="1"/>
</dbReference>
<dbReference type="EMBL" id="QEPW01000016">
    <property type="protein sequence ID" value="RDE89659.1"/>
    <property type="molecule type" value="Genomic_DNA"/>
</dbReference>
<dbReference type="Pfam" id="PF01263">
    <property type="entry name" value="Aldose_epim"/>
    <property type="match status" value="1"/>
</dbReference>
<gene>
    <name evidence="6" type="ORF">DPV87_08585</name>
</gene>
<dbReference type="InterPro" id="IPR014718">
    <property type="entry name" value="GH-type_carb-bd"/>
</dbReference>
<dbReference type="EC" id="5.1.3.15" evidence="4"/>
<dbReference type="GO" id="GO:0030246">
    <property type="term" value="F:carbohydrate binding"/>
    <property type="evidence" value="ECO:0007669"/>
    <property type="project" value="UniProtKB-UniRule"/>
</dbReference>
<organism evidence="6 7">
    <name type="scientific">Haemophilus parainfluenzae</name>
    <dbReference type="NCBI Taxonomy" id="729"/>
    <lineage>
        <taxon>Bacteria</taxon>
        <taxon>Pseudomonadati</taxon>
        <taxon>Pseudomonadota</taxon>
        <taxon>Gammaproteobacteria</taxon>
        <taxon>Pasteurellales</taxon>
        <taxon>Pasteurellaceae</taxon>
        <taxon>Haemophilus</taxon>
    </lineage>
</organism>
<comment type="caution">
    <text evidence="6">The sequence shown here is derived from an EMBL/GenBank/DDBJ whole genome shotgun (WGS) entry which is preliminary data.</text>
</comment>
<comment type="catalytic activity">
    <reaction evidence="1">
        <text>alpha-D-glucose 6-phosphate = beta-D-glucose 6-phosphate</text>
        <dbReference type="Rhea" id="RHEA:16249"/>
        <dbReference type="ChEBI" id="CHEBI:58225"/>
        <dbReference type="ChEBI" id="CHEBI:58247"/>
        <dbReference type="EC" id="5.1.3.15"/>
    </reaction>
</comment>
<dbReference type="GO" id="GO:0005975">
    <property type="term" value="P:carbohydrate metabolic process"/>
    <property type="evidence" value="ECO:0007669"/>
    <property type="project" value="InterPro"/>
</dbReference>
<sequence length="272" mass="30843">MTDQIQQLTPELTLEHINEIPVLILNHPVGTARIALQGAQLLNWQPKGAEQDIFWLSEIEPFTQGVAIRGGVPICYPWFGGVKQPSHGTARLRLWQLSDYDLQANKVRLEFSLFSEYGVIEAKMKMEFTDKCTMTLTHLGQEPAQAALHSYFNIGDISQIEVQNLPSRCYDSLQGKHTDVPSTRRIEQGVDCIYTLEEDKTFLVDKAFNRHIQITHHHADSIVLWNPWEKTPSAMQPEGYRTMVCIETARLEKLLQFGESISAEISALPADI</sequence>
<protein>
    <recommendedName>
        <fullName evidence="4">Putative glucose-6-phosphate 1-epimerase</fullName>
        <ecNumber evidence="4">5.1.3.15</ecNumber>
    </recommendedName>
</protein>
<dbReference type="GO" id="GO:0047938">
    <property type="term" value="F:glucose-6-phosphate 1-epimerase activity"/>
    <property type="evidence" value="ECO:0007669"/>
    <property type="project" value="UniProtKB-UniRule"/>
</dbReference>
<evidence type="ECO:0000313" key="7">
    <source>
        <dbReference type="Proteomes" id="UP000253910"/>
    </source>
</evidence>
<accession>A0A369Z0I0</accession>
<evidence type="ECO:0000256" key="2">
    <source>
        <dbReference type="ARBA" id="ARBA00005866"/>
    </source>
</evidence>
<feature type="active site" evidence="5">
    <location>
        <position position="247"/>
    </location>
</feature>
<keyword evidence="3 4" id="KW-0413">Isomerase</keyword>
<evidence type="ECO:0000256" key="1">
    <source>
        <dbReference type="ARBA" id="ARBA00001096"/>
    </source>
</evidence>
<evidence type="ECO:0000256" key="3">
    <source>
        <dbReference type="ARBA" id="ARBA00023235"/>
    </source>
</evidence>
<evidence type="ECO:0000313" key="6">
    <source>
        <dbReference type="EMBL" id="RDE89659.1"/>
    </source>
</evidence>
<dbReference type="InterPro" id="IPR008183">
    <property type="entry name" value="Aldose_1/G6P_1-epimerase"/>
</dbReference>
<evidence type="ECO:0000256" key="4">
    <source>
        <dbReference type="PIRNR" id="PIRNR016020"/>
    </source>
</evidence>
<dbReference type="InterPro" id="IPR011013">
    <property type="entry name" value="Gal_mutarotase_sf_dom"/>
</dbReference>
<dbReference type="PANTHER" id="PTHR11122:SF13">
    <property type="entry name" value="GLUCOSE-6-PHOSPHATE 1-EPIMERASE"/>
    <property type="match status" value="1"/>
</dbReference>
<feature type="active site" evidence="5">
    <location>
        <position position="149"/>
    </location>
</feature>
<proteinExistence type="inferred from homology"/>
<dbReference type="Gene3D" id="2.70.98.10">
    <property type="match status" value="1"/>
</dbReference>
<dbReference type="Proteomes" id="UP000253910">
    <property type="component" value="Unassembled WGS sequence"/>
</dbReference>
<dbReference type="PANTHER" id="PTHR11122">
    <property type="entry name" value="APOSPORY-ASSOCIATED PROTEIN C-RELATED"/>
    <property type="match status" value="1"/>
</dbReference>
<dbReference type="PIRSF" id="PIRSF016020">
    <property type="entry name" value="PHexose_mutarotase"/>
    <property type="match status" value="1"/>
</dbReference>